<reference evidence="1" key="1">
    <citation type="submission" date="2016-04" db="EMBL/GenBank/DDBJ databases">
        <authorList>
            <person name="Calderon-Fernandez G.M.Sr."/>
        </authorList>
    </citation>
    <scope>NUCLEOTIDE SEQUENCE</scope>
    <source>
        <strain evidence="1">Int1</strain>
        <tissue evidence="1">Integument</tissue>
    </source>
</reference>
<proteinExistence type="predicted"/>
<protein>
    <submittedName>
        <fullName evidence="1">Alpha-tubulin n-acetyltransferase-like protein</fullName>
        <ecNumber evidence="1">2.3.1.108</ecNumber>
    </submittedName>
</protein>
<accession>A0A161MKE9</accession>
<name>A0A161MKE9_TRIIF</name>
<organism evidence="1">
    <name type="scientific">Triatoma infestans</name>
    <name type="common">Assassin bug</name>
    <dbReference type="NCBI Taxonomy" id="30076"/>
    <lineage>
        <taxon>Eukaryota</taxon>
        <taxon>Metazoa</taxon>
        <taxon>Ecdysozoa</taxon>
        <taxon>Arthropoda</taxon>
        <taxon>Hexapoda</taxon>
        <taxon>Insecta</taxon>
        <taxon>Pterygota</taxon>
        <taxon>Neoptera</taxon>
        <taxon>Paraneoptera</taxon>
        <taxon>Hemiptera</taxon>
        <taxon>Heteroptera</taxon>
        <taxon>Panheteroptera</taxon>
        <taxon>Cimicomorpha</taxon>
        <taxon>Reduviidae</taxon>
        <taxon>Triatominae</taxon>
        <taxon>Triatoma</taxon>
    </lineage>
</organism>
<keyword evidence="1" id="KW-0012">Acyltransferase</keyword>
<dbReference type="GO" id="GO:0019799">
    <property type="term" value="F:tubulin N-acetyltransferase activity"/>
    <property type="evidence" value="ECO:0007669"/>
    <property type="project" value="UniProtKB-EC"/>
</dbReference>
<dbReference type="EMBL" id="GEMB01000385">
    <property type="protein sequence ID" value="JAS02736.1"/>
    <property type="molecule type" value="Transcribed_RNA"/>
</dbReference>
<keyword evidence="1" id="KW-0808">Transferase</keyword>
<dbReference type="EC" id="2.3.1.108" evidence="1"/>
<evidence type="ECO:0000313" key="1">
    <source>
        <dbReference type="EMBL" id="JAS02736.1"/>
    </source>
</evidence>
<dbReference type="AlphaFoldDB" id="A0A161MKE9"/>
<sequence length="45" mass="5412">MLFLKGFFPENLFIQGIQLVRDLGILEEVRRLFQNHHTVSEKWVL</sequence>
<reference evidence="1" key="2">
    <citation type="journal article" date="2017" name="J. Med. Entomol.">
        <title>Transcriptome Analysis of the Triatoma infestans (Hemiptera: Reduviidae) Integument.</title>
        <authorList>
            <person name="Calderon-Fernandez G.M."/>
            <person name="Moriconi D.E."/>
            <person name="Dulbecco A.B."/>
            <person name="Juarez M.P."/>
        </authorList>
    </citation>
    <scope>NUCLEOTIDE SEQUENCE</scope>
    <source>
        <strain evidence="1">Int1</strain>
        <tissue evidence="1">Integument</tissue>
    </source>
</reference>